<dbReference type="InterPro" id="IPR006311">
    <property type="entry name" value="TAT_signal"/>
</dbReference>
<comment type="caution">
    <text evidence="7">The sequence shown here is derived from an EMBL/GenBank/DDBJ whole genome shotgun (WGS) entry which is preliminary data.</text>
</comment>
<keyword evidence="3" id="KW-0813">Transport</keyword>
<evidence type="ECO:0000256" key="3">
    <source>
        <dbReference type="ARBA" id="ARBA00022448"/>
    </source>
</evidence>
<comment type="subcellular location">
    <subcellularLocation>
        <location evidence="1">Periplasm</location>
    </subcellularLocation>
</comment>
<evidence type="ECO:0000256" key="1">
    <source>
        <dbReference type="ARBA" id="ARBA00004418"/>
    </source>
</evidence>
<feature type="chain" id="PRO_5046232719" evidence="5">
    <location>
        <begin position="35"/>
        <end position="517"/>
    </location>
</feature>
<dbReference type="PIRSF" id="PIRSF002741">
    <property type="entry name" value="MppA"/>
    <property type="match status" value="1"/>
</dbReference>
<dbReference type="InterPro" id="IPR000914">
    <property type="entry name" value="SBP_5_dom"/>
</dbReference>
<dbReference type="Pfam" id="PF00496">
    <property type="entry name" value="SBP_bac_5"/>
    <property type="match status" value="1"/>
</dbReference>
<dbReference type="RefSeq" id="WP_269425097.1">
    <property type="nucleotide sequence ID" value="NZ_JAPWGY010000013.1"/>
</dbReference>
<keyword evidence="8" id="KW-1185">Reference proteome</keyword>
<feature type="domain" description="Solute-binding protein family 5" evidence="6">
    <location>
        <begin position="87"/>
        <end position="427"/>
    </location>
</feature>
<gene>
    <name evidence="7" type="ORF">O4H49_19385</name>
</gene>
<dbReference type="PANTHER" id="PTHR30290:SF10">
    <property type="entry name" value="PERIPLASMIC OLIGOPEPTIDE-BINDING PROTEIN-RELATED"/>
    <property type="match status" value="1"/>
</dbReference>
<feature type="signal peptide" evidence="5">
    <location>
        <begin position="1"/>
        <end position="34"/>
    </location>
</feature>
<dbReference type="Gene3D" id="3.90.76.10">
    <property type="entry name" value="Dipeptide-binding Protein, Domain 1"/>
    <property type="match status" value="1"/>
</dbReference>
<evidence type="ECO:0000259" key="6">
    <source>
        <dbReference type="Pfam" id="PF00496"/>
    </source>
</evidence>
<evidence type="ECO:0000256" key="4">
    <source>
        <dbReference type="ARBA" id="ARBA00022729"/>
    </source>
</evidence>
<evidence type="ECO:0000313" key="8">
    <source>
        <dbReference type="Proteomes" id="UP001069802"/>
    </source>
</evidence>
<dbReference type="Proteomes" id="UP001069802">
    <property type="component" value="Unassembled WGS sequence"/>
</dbReference>
<sequence>MKQINDFQLSRRSALKGAAALGAAGLLLPTAAKAETPKKGGTLRMGLAGGASSDTLDPAKFTDHFPVTLGYQLRNLLVEVDTHGAAIPELAESWEASADAKEWTFKIRQGVEFHNGKTLDADDVIFSLNHHRGEKSESGAKTYGDQMADIVKTGSHEILIKLHDGNADLPFLLSDYHFMIAPAGTTNWDEGIGTGPFILEEFVPGTSSRVRKNPNYWKEGRAHVDAVEMLVINDVQARISALLTKQVHLINKIDPKTVGLLKRNKELQLLLTKGGQHYPFLMNTSAEPYSNLDLRLAVKYAVDREQMVKTVLRGYGTVGNDHPIPQSDFFHAADLPQRAYDPDKAAFHFKKAGMDGQALTLHTSEAAFSGAVDSAVLLKESAAKAGITVDVAREPADGYWSNVWMKKPFAVSYWSGRPTADLMLSVAYHSKAEWNDTYWKNEQFDQLLVAARSELDDTKRRGMYHDLQMLVSDDGGAMIPMFVDFIDAGLSSVKGYEPRKTGYLSGDRAAEVVWLEE</sequence>
<organism evidence="7 8">
    <name type="scientific">Kiloniella laminariae</name>
    <dbReference type="NCBI Taxonomy" id="454162"/>
    <lineage>
        <taxon>Bacteria</taxon>
        <taxon>Pseudomonadati</taxon>
        <taxon>Pseudomonadota</taxon>
        <taxon>Alphaproteobacteria</taxon>
        <taxon>Rhodospirillales</taxon>
        <taxon>Kiloniellaceae</taxon>
        <taxon>Kiloniella</taxon>
    </lineage>
</organism>
<dbReference type="Gene3D" id="3.10.105.10">
    <property type="entry name" value="Dipeptide-binding Protein, Domain 3"/>
    <property type="match status" value="1"/>
</dbReference>
<accession>A0ABT4LP91</accession>
<dbReference type="CDD" id="cd08503">
    <property type="entry name" value="PBP2_NikA_DppA_OppA_like_17"/>
    <property type="match status" value="1"/>
</dbReference>
<name>A0ABT4LP91_9PROT</name>
<dbReference type="InterPro" id="IPR030678">
    <property type="entry name" value="Peptide/Ni-bd"/>
</dbReference>
<dbReference type="PROSITE" id="PS51318">
    <property type="entry name" value="TAT"/>
    <property type="match status" value="1"/>
</dbReference>
<reference evidence="7" key="1">
    <citation type="submission" date="2022-12" db="EMBL/GenBank/DDBJ databases">
        <title>Bacterial isolates from different developmental stages of Nematostella vectensis.</title>
        <authorList>
            <person name="Fraune S."/>
        </authorList>
    </citation>
    <scope>NUCLEOTIDE SEQUENCE</scope>
    <source>
        <strain evidence="7">G21630-S1</strain>
    </source>
</reference>
<evidence type="ECO:0000256" key="2">
    <source>
        <dbReference type="ARBA" id="ARBA00005695"/>
    </source>
</evidence>
<protein>
    <submittedName>
        <fullName evidence="7">ABC transporter substrate-binding protein</fullName>
    </submittedName>
</protein>
<dbReference type="Gene3D" id="3.40.190.10">
    <property type="entry name" value="Periplasmic binding protein-like II"/>
    <property type="match status" value="1"/>
</dbReference>
<proteinExistence type="inferred from homology"/>
<keyword evidence="4 5" id="KW-0732">Signal</keyword>
<dbReference type="SUPFAM" id="SSF53850">
    <property type="entry name" value="Periplasmic binding protein-like II"/>
    <property type="match status" value="1"/>
</dbReference>
<evidence type="ECO:0000313" key="7">
    <source>
        <dbReference type="EMBL" id="MCZ4282955.1"/>
    </source>
</evidence>
<dbReference type="EMBL" id="JAPWGY010000013">
    <property type="protein sequence ID" value="MCZ4282955.1"/>
    <property type="molecule type" value="Genomic_DNA"/>
</dbReference>
<dbReference type="PANTHER" id="PTHR30290">
    <property type="entry name" value="PERIPLASMIC BINDING COMPONENT OF ABC TRANSPORTER"/>
    <property type="match status" value="1"/>
</dbReference>
<evidence type="ECO:0000256" key="5">
    <source>
        <dbReference type="SAM" id="SignalP"/>
    </source>
</evidence>
<dbReference type="InterPro" id="IPR039424">
    <property type="entry name" value="SBP_5"/>
</dbReference>
<comment type="similarity">
    <text evidence="2">Belongs to the bacterial solute-binding protein 5 family.</text>
</comment>